<feature type="non-terminal residue" evidence="2">
    <location>
        <position position="1"/>
    </location>
</feature>
<organism evidence="2 3">
    <name type="scientific">Aspergillus violaceofuscus (strain CBS 115571)</name>
    <dbReference type="NCBI Taxonomy" id="1450538"/>
    <lineage>
        <taxon>Eukaryota</taxon>
        <taxon>Fungi</taxon>
        <taxon>Dikarya</taxon>
        <taxon>Ascomycota</taxon>
        <taxon>Pezizomycotina</taxon>
        <taxon>Eurotiomycetes</taxon>
        <taxon>Eurotiomycetidae</taxon>
        <taxon>Eurotiales</taxon>
        <taxon>Aspergillaceae</taxon>
        <taxon>Aspergillus</taxon>
    </lineage>
</organism>
<reference evidence="2 3" key="1">
    <citation type="submission" date="2018-02" db="EMBL/GenBank/DDBJ databases">
        <title>The genomes of Aspergillus section Nigri reveals drivers in fungal speciation.</title>
        <authorList>
            <consortium name="DOE Joint Genome Institute"/>
            <person name="Vesth T.C."/>
            <person name="Nybo J."/>
            <person name="Theobald S."/>
            <person name="Brandl J."/>
            <person name="Frisvad J.C."/>
            <person name="Nielsen K.F."/>
            <person name="Lyhne E.K."/>
            <person name="Kogle M.E."/>
            <person name="Kuo A."/>
            <person name="Riley R."/>
            <person name="Clum A."/>
            <person name="Nolan M."/>
            <person name="Lipzen A."/>
            <person name="Salamov A."/>
            <person name="Henrissat B."/>
            <person name="Wiebenga A."/>
            <person name="De vries R.P."/>
            <person name="Grigoriev I.V."/>
            <person name="Mortensen U.H."/>
            <person name="Andersen M.R."/>
            <person name="Baker S.E."/>
        </authorList>
    </citation>
    <scope>NUCLEOTIDE SEQUENCE [LARGE SCALE GENOMIC DNA]</scope>
    <source>
        <strain evidence="2 3">CBS 115571</strain>
    </source>
</reference>
<feature type="region of interest" description="Disordered" evidence="1">
    <location>
        <begin position="22"/>
        <end position="53"/>
    </location>
</feature>
<dbReference type="AlphaFoldDB" id="A0A2V5GVM0"/>
<evidence type="ECO:0000313" key="3">
    <source>
        <dbReference type="Proteomes" id="UP000249829"/>
    </source>
</evidence>
<accession>A0A2V5GVM0</accession>
<protein>
    <submittedName>
        <fullName evidence="2">Uncharacterized protein</fullName>
    </submittedName>
</protein>
<gene>
    <name evidence="2" type="ORF">BO99DRAFT_468776</name>
</gene>
<dbReference type="EMBL" id="KZ825195">
    <property type="protein sequence ID" value="PYI15101.1"/>
    <property type="molecule type" value="Genomic_DNA"/>
</dbReference>
<proteinExistence type="predicted"/>
<sequence length="226" mass="23174">LHAHTQSHTPPHIYYEVRAVGSAPAPPASHRSVGQGARRSDRLHHRRARPEPNHLPIRLRLHLTGAVDRMRPGSVSEGVRKFRHIPHPQHPPPITHGTRALLRLPAQLTARFPTTAAAAAAAGLDQLLLCGAAVRAADAIPGRGGGGRRLLPLLLRAVRPVRGAPPVVQPAVRAAGVVCSGAAGGGAGDQRAAVVLRTAGVCPRVAAGESGGDGGVHGAGFGGVGL</sequence>
<evidence type="ECO:0000256" key="1">
    <source>
        <dbReference type="SAM" id="MobiDB-lite"/>
    </source>
</evidence>
<name>A0A2V5GVM0_ASPV1</name>
<evidence type="ECO:0000313" key="2">
    <source>
        <dbReference type="EMBL" id="PYI15101.1"/>
    </source>
</evidence>
<feature type="non-terminal residue" evidence="2">
    <location>
        <position position="226"/>
    </location>
</feature>
<dbReference type="Proteomes" id="UP000249829">
    <property type="component" value="Unassembled WGS sequence"/>
</dbReference>
<keyword evidence="3" id="KW-1185">Reference proteome</keyword>